<comment type="caution">
    <text evidence="2">The sequence shown here is derived from an EMBL/GenBank/DDBJ whole genome shotgun (WGS) entry which is preliminary data.</text>
</comment>
<dbReference type="EMBL" id="AUPC02000387">
    <property type="protein sequence ID" value="POG60483.1"/>
    <property type="molecule type" value="Genomic_DNA"/>
</dbReference>
<protein>
    <submittedName>
        <fullName evidence="2">Uncharacterized protein</fullName>
    </submittedName>
</protein>
<keyword evidence="1" id="KW-0812">Transmembrane</keyword>
<evidence type="ECO:0000313" key="2">
    <source>
        <dbReference type="EMBL" id="POG60483.1"/>
    </source>
</evidence>
<organism evidence="2 3">
    <name type="scientific">Rhizophagus irregularis (strain DAOM 181602 / DAOM 197198 / MUCL 43194)</name>
    <name type="common">Arbuscular mycorrhizal fungus</name>
    <name type="synonym">Glomus intraradices</name>
    <dbReference type="NCBI Taxonomy" id="747089"/>
    <lineage>
        <taxon>Eukaryota</taxon>
        <taxon>Fungi</taxon>
        <taxon>Fungi incertae sedis</taxon>
        <taxon>Mucoromycota</taxon>
        <taxon>Glomeromycotina</taxon>
        <taxon>Glomeromycetes</taxon>
        <taxon>Glomerales</taxon>
        <taxon>Glomeraceae</taxon>
        <taxon>Rhizophagus</taxon>
    </lineage>
</organism>
<evidence type="ECO:0000313" key="3">
    <source>
        <dbReference type="Proteomes" id="UP000018888"/>
    </source>
</evidence>
<dbReference type="AlphaFoldDB" id="A0A2P4P527"/>
<keyword evidence="1" id="KW-0472">Membrane</keyword>
<dbReference type="VEuPathDB" id="FungiDB:RhiirFUN_026186"/>
<accession>A0A2P4P527</accession>
<sequence>MSQGHAPPNFIGEKFFCGASNFNYSFTLDSFHNGSLMSISLLFLLLIWKKYWFFNLISFLKKTSYFPLWRSLGSFTLLKPNFKADLIFKVPLLPFTSVFFTLLKPNFKTDPISKVPLLPFTSGFSRC</sequence>
<reference evidence="2 3" key="1">
    <citation type="journal article" date="2013" name="Proc. Natl. Acad. Sci. U.S.A.">
        <title>Genome of an arbuscular mycorrhizal fungus provides insight into the oldest plant symbiosis.</title>
        <authorList>
            <person name="Tisserant E."/>
            <person name="Malbreil M."/>
            <person name="Kuo A."/>
            <person name="Kohler A."/>
            <person name="Symeonidi A."/>
            <person name="Balestrini R."/>
            <person name="Charron P."/>
            <person name="Duensing N."/>
            <person name="Frei Dit Frey N."/>
            <person name="Gianinazzi-Pearson V."/>
            <person name="Gilbert L.B."/>
            <person name="Handa Y."/>
            <person name="Herr J.R."/>
            <person name="Hijri M."/>
            <person name="Koul R."/>
            <person name="Kawaguchi M."/>
            <person name="Krajinski F."/>
            <person name="Lammers P.J."/>
            <person name="Masclaux F.G."/>
            <person name="Murat C."/>
            <person name="Morin E."/>
            <person name="Ndikumana S."/>
            <person name="Pagni M."/>
            <person name="Petitpierre D."/>
            <person name="Requena N."/>
            <person name="Rosikiewicz P."/>
            <person name="Riley R."/>
            <person name="Saito K."/>
            <person name="San Clemente H."/>
            <person name="Shapiro H."/>
            <person name="van Tuinen D."/>
            <person name="Becard G."/>
            <person name="Bonfante P."/>
            <person name="Paszkowski U."/>
            <person name="Shachar-Hill Y.Y."/>
            <person name="Tuskan G.A."/>
            <person name="Young P.W."/>
            <person name="Sanders I.R."/>
            <person name="Henrissat B."/>
            <person name="Rensing S.A."/>
            <person name="Grigoriev I.V."/>
            <person name="Corradi N."/>
            <person name="Roux C."/>
            <person name="Martin F."/>
        </authorList>
    </citation>
    <scope>NUCLEOTIDE SEQUENCE [LARGE SCALE GENOMIC DNA]</scope>
    <source>
        <strain evidence="2 3">DAOM 197198</strain>
    </source>
</reference>
<reference evidence="2 3" key="2">
    <citation type="journal article" date="2018" name="New Phytol.">
        <title>High intraspecific genome diversity in the model arbuscular mycorrhizal symbiont Rhizophagus irregularis.</title>
        <authorList>
            <person name="Chen E.C.H."/>
            <person name="Morin E."/>
            <person name="Beaudet D."/>
            <person name="Noel J."/>
            <person name="Yildirir G."/>
            <person name="Ndikumana S."/>
            <person name="Charron P."/>
            <person name="St-Onge C."/>
            <person name="Giorgi J."/>
            <person name="Kruger M."/>
            <person name="Marton T."/>
            <person name="Ropars J."/>
            <person name="Grigoriev I.V."/>
            <person name="Hainaut M."/>
            <person name="Henrissat B."/>
            <person name="Roux C."/>
            <person name="Martin F."/>
            <person name="Corradi N."/>
        </authorList>
    </citation>
    <scope>NUCLEOTIDE SEQUENCE [LARGE SCALE GENOMIC DNA]</scope>
    <source>
        <strain evidence="2 3">DAOM 197198</strain>
    </source>
</reference>
<gene>
    <name evidence="2" type="ORF">GLOIN_2v1847556</name>
</gene>
<dbReference type="Proteomes" id="UP000018888">
    <property type="component" value="Unassembled WGS sequence"/>
</dbReference>
<evidence type="ECO:0000256" key="1">
    <source>
        <dbReference type="SAM" id="Phobius"/>
    </source>
</evidence>
<name>A0A2P4P527_RHIID</name>
<keyword evidence="1" id="KW-1133">Transmembrane helix</keyword>
<feature type="transmembrane region" description="Helical" evidence="1">
    <location>
        <begin position="30"/>
        <end position="48"/>
    </location>
</feature>
<keyword evidence="3" id="KW-1185">Reference proteome</keyword>
<proteinExistence type="predicted"/>